<dbReference type="InterPro" id="IPR000847">
    <property type="entry name" value="LysR_HTH_N"/>
</dbReference>
<dbReference type="GO" id="GO:0006351">
    <property type="term" value="P:DNA-templated transcription"/>
    <property type="evidence" value="ECO:0007669"/>
    <property type="project" value="TreeGrafter"/>
</dbReference>
<dbReference type="EMBL" id="UAWN01000018">
    <property type="protein sequence ID" value="SQC42664.1"/>
    <property type="molecule type" value="Genomic_DNA"/>
</dbReference>
<dbReference type="Gene3D" id="1.10.10.10">
    <property type="entry name" value="Winged helix-like DNA-binding domain superfamily/Winged helix DNA-binding domain"/>
    <property type="match status" value="1"/>
</dbReference>
<protein>
    <submittedName>
        <fullName evidence="3">Glycine cleavage system transcriptional activator</fullName>
    </submittedName>
</protein>
<reference evidence="3 4" key="1">
    <citation type="submission" date="2018-06" db="EMBL/GenBank/DDBJ databases">
        <authorList>
            <consortium name="Pathogen Informatics"/>
            <person name="Doyle S."/>
        </authorList>
    </citation>
    <scope>NUCLEOTIDE SEQUENCE [LARGE SCALE GENOMIC DNA]</scope>
    <source>
        <strain evidence="3 4">NCTC9128</strain>
    </source>
</reference>
<dbReference type="GO" id="GO:0043565">
    <property type="term" value="F:sequence-specific DNA binding"/>
    <property type="evidence" value="ECO:0007669"/>
    <property type="project" value="TreeGrafter"/>
</dbReference>
<dbReference type="PANTHER" id="PTHR30537">
    <property type="entry name" value="HTH-TYPE TRANSCRIPTIONAL REGULATOR"/>
    <property type="match status" value="1"/>
</dbReference>
<accession>A0A2X3F5Y6</accession>
<name>A0A2X3F5Y6_KLEPN</name>
<dbReference type="InterPro" id="IPR036388">
    <property type="entry name" value="WH-like_DNA-bd_sf"/>
</dbReference>
<dbReference type="InterPro" id="IPR058163">
    <property type="entry name" value="LysR-type_TF_proteobact-type"/>
</dbReference>
<dbReference type="SUPFAM" id="SSF46785">
    <property type="entry name" value="Winged helix' DNA-binding domain"/>
    <property type="match status" value="1"/>
</dbReference>
<feature type="domain" description="HTH lysR-type" evidence="2">
    <location>
        <begin position="7"/>
        <end position="64"/>
    </location>
</feature>
<dbReference type="PROSITE" id="PS50931">
    <property type="entry name" value="HTH_LYSR"/>
    <property type="match status" value="1"/>
</dbReference>
<proteinExistence type="inferred from homology"/>
<organism evidence="3 4">
    <name type="scientific">Klebsiella pneumoniae</name>
    <dbReference type="NCBI Taxonomy" id="573"/>
    <lineage>
        <taxon>Bacteria</taxon>
        <taxon>Pseudomonadati</taxon>
        <taxon>Pseudomonadota</taxon>
        <taxon>Gammaproteobacteria</taxon>
        <taxon>Enterobacterales</taxon>
        <taxon>Enterobacteriaceae</taxon>
        <taxon>Klebsiella/Raoultella group</taxon>
        <taxon>Klebsiella</taxon>
        <taxon>Klebsiella pneumoniae complex</taxon>
    </lineage>
</organism>
<evidence type="ECO:0000259" key="2">
    <source>
        <dbReference type="PROSITE" id="PS50931"/>
    </source>
</evidence>
<sequence length="65" mass="7104">MRPPRLPPLGALRAFHAVARHRSFKQAAQALGVSATAVSHQIKLLESVLECRVCERSAAGRQSDR</sequence>
<dbReference type="Proteomes" id="UP000251088">
    <property type="component" value="Unassembled WGS sequence"/>
</dbReference>
<dbReference type="GO" id="GO:0003700">
    <property type="term" value="F:DNA-binding transcription factor activity"/>
    <property type="evidence" value="ECO:0007669"/>
    <property type="project" value="InterPro"/>
</dbReference>
<gene>
    <name evidence="3" type="primary">gcvA_10</name>
    <name evidence="3" type="ORF">NCTC9128_08108</name>
</gene>
<evidence type="ECO:0000313" key="3">
    <source>
        <dbReference type="EMBL" id="SQC42664.1"/>
    </source>
</evidence>
<dbReference type="Pfam" id="PF00126">
    <property type="entry name" value="HTH_1"/>
    <property type="match status" value="1"/>
</dbReference>
<dbReference type="AlphaFoldDB" id="A0A2X3F5Y6"/>
<evidence type="ECO:0000313" key="4">
    <source>
        <dbReference type="Proteomes" id="UP000251088"/>
    </source>
</evidence>
<dbReference type="InterPro" id="IPR036390">
    <property type="entry name" value="WH_DNA-bd_sf"/>
</dbReference>
<dbReference type="PANTHER" id="PTHR30537:SF74">
    <property type="entry name" value="HTH-TYPE TRANSCRIPTIONAL REGULATOR TRPI"/>
    <property type="match status" value="1"/>
</dbReference>
<evidence type="ECO:0000256" key="1">
    <source>
        <dbReference type="ARBA" id="ARBA00009437"/>
    </source>
</evidence>
<comment type="similarity">
    <text evidence="1">Belongs to the LysR transcriptional regulatory family.</text>
</comment>